<dbReference type="Pfam" id="PF01443">
    <property type="entry name" value="Viral_helicase1"/>
    <property type="match status" value="1"/>
</dbReference>
<keyword evidence="3" id="KW-1185">Reference proteome</keyword>
<dbReference type="SUPFAM" id="SSF52540">
    <property type="entry name" value="P-loop containing nucleoside triphosphate hydrolases"/>
    <property type="match status" value="1"/>
</dbReference>
<name>A0A9N8VTL5_9GLOM</name>
<proteinExistence type="predicted"/>
<dbReference type="InterPro" id="IPR027417">
    <property type="entry name" value="P-loop_NTPase"/>
</dbReference>
<dbReference type="Proteomes" id="UP000789831">
    <property type="component" value="Unassembled WGS sequence"/>
</dbReference>
<evidence type="ECO:0000313" key="2">
    <source>
        <dbReference type="EMBL" id="CAG8465895.1"/>
    </source>
</evidence>
<dbReference type="Gene3D" id="3.40.50.300">
    <property type="entry name" value="P-loop containing nucleotide triphosphate hydrolases"/>
    <property type="match status" value="2"/>
</dbReference>
<dbReference type="GO" id="GO:0005524">
    <property type="term" value="F:ATP binding"/>
    <property type="evidence" value="ECO:0007669"/>
    <property type="project" value="InterPro"/>
</dbReference>
<reference evidence="2" key="1">
    <citation type="submission" date="2021-06" db="EMBL/GenBank/DDBJ databases">
        <authorList>
            <person name="Kallberg Y."/>
            <person name="Tangrot J."/>
            <person name="Rosling A."/>
        </authorList>
    </citation>
    <scope>NUCLEOTIDE SEQUENCE</scope>
    <source>
        <strain evidence="2">MT106</strain>
    </source>
</reference>
<sequence>MCNDGLAGAGKTFYVEGIFEPTKDAYISPMVDVQTEKALKAKHGNHTKLSLKTFEKLDEVKVSPDGVLYIDEAGAFNKQYLIFIMLKFSAKKFVFLGDDEQTKYFDPVGDLGNEDFCSLIHYRDITVMYYSFRYGPTVAAHLNTAFNYPVFSLRNEDMKLYYHNLDEFGTTVEGVNLTVTEKSVTHFKERNVNNVRTVKSSQGQNCSRVNLLYFPRDVDAAIQYHSNGIVGASRARDKLHIYLELKSKSSKHTKNLTAMVDNYSTMFDVVVPNTSDF</sequence>
<dbReference type="InterPro" id="IPR027351">
    <property type="entry name" value="(+)RNA_virus_helicase_core_dom"/>
</dbReference>
<evidence type="ECO:0000313" key="3">
    <source>
        <dbReference type="Proteomes" id="UP000789831"/>
    </source>
</evidence>
<accession>A0A9N8VTL5</accession>
<comment type="caution">
    <text evidence="2">The sequence shown here is derived from an EMBL/GenBank/DDBJ whole genome shotgun (WGS) entry which is preliminary data.</text>
</comment>
<feature type="domain" description="(+)RNA virus helicase C-terminal" evidence="1">
    <location>
        <begin position="4"/>
        <end position="242"/>
    </location>
</feature>
<dbReference type="AlphaFoldDB" id="A0A9N8VTL5"/>
<evidence type="ECO:0000259" key="1">
    <source>
        <dbReference type="Pfam" id="PF01443"/>
    </source>
</evidence>
<gene>
    <name evidence="2" type="ORF">AGERDE_LOCUS2489</name>
</gene>
<dbReference type="EMBL" id="CAJVPL010000209">
    <property type="protein sequence ID" value="CAG8465895.1"/>
    <property type="molecule type" value="Genomic_DNA"/>
</dbReference>
<protein>
    <submittedName>
        <fullName evidence="2">1889_t:CDS:1</fullName>
    </submittedName>
</protein>
<organism evidence="2 3">
    <name type="scientific">Ambispora gerdemannii</name>
    <dbReference type="NCBI Taxonomy" id="144530"/>
    <lineage>
        <taxon>Eukaryota</taxon>
        <taxon>Fungi</taxon>
        <taxon>Fungi incertae sedis</taxon>
        <taxon>Mucoromycota</taxon>
        <taxon>Glomeromycotina</taxon>
        <taxon>Glomeromycetes</taxon>
        <taxon>Archaeosporales</taxon>
        <taxon>Ambisporaceae</taxon>
        <taxon>Ambispora</taxon>
    </lineage>
</organism>